<dbReference type="EMBL" id="VUMR01000080">
    <property type="protein sequence ID" value="MSS57181.1"/>
    <property type="molecule type" value="Genomic_DNA"/>
</dbReference>
<reference evidence="2 3" key="1">
    <citation type="submission" date="2019-08" db="EMBL/GenBank/DDBJ databases">
        <title>In-depth cultivation of the pig gut microbiome towards novel bacterial diversity and tailored functional studies.</title>
        <authorList>
            <person name="Wylensek D."/>
            <person name="Hitch T.C.A."/>
            <person name="Clavel T."/>
        </authorList>
    </citation>
    <scope>NUCLEOTIDE SEQUENCE [LARGE SCALE GENOMIC DNA]</scope>
    <source>
        <strain evidence="2 3">LKV-472-APC-3</strain>
    </source>
</reference>
<dbReference type="GeneID" id="93159616"/>
<evidence type="ECO:0000256" key="1">
    <source>
        <dbReference type="SAM" id="MobiDB-lite"/>
    </source>
</evidence>
<dbReference type="RefSeq" id="WP_154556714.1">
    <property type="nucleotide sequence ID" value="NZ_VUMR01000080.1"/>
</dbReference>
<dbReference type="Proteomes" id="UP000434241">
    <property type="component" value="Unassembled WGS sequence"/>
</dbReference>
<proteinExistence type="predicted"/>
<protein>
    <submittedName>
        <fullName evidence="2">Uncharacterized protein</fullName>
    </submittedName>
</protein>
<feature type="compositionally biased region" description="Polar residues" evidence="1">
    <location>
        <begin position="53"/>
        <end position="80"/>
    </location>
</feature>
<evidence type="ECO:0000313" key="2">
    <source>
        <dbReference type="EMBL" id="MSS57181.1"/>
    </source>
</evidence>
<comment type="caution">
    <text evidence="2">The sequence shown here is derived from an EMBL/GenBank/DDBJ whole genome shotgun (WGS) entry which is preliminary data.</text>
</comment>
<evidence type="ECO:0000313" key="3">
    <source>
        <dbReference type="Proteomes" id="UP000434241"/>
    </source>
</evidence>
<accession>A0A6N7VHA5</accession>
<gene>
    <name evidence="2" type="ORF">FYJ55_10010</name>
</gene>
<keyword evidence="3" id="KW-1185">Reference proteome</keyword>
<organism evidence="2 3">
    <name type="scientific">Holdemanella porci</name>
    <dbReference type="NCBI Taxonomy" id="2652276"/>
    <lineage>
        <taxon>Bacteria</taxon>
        <taxon>Bacillati</taxon>
        <taxon>Bacillota</taxon>
        <taxon>Erysipelotrichia</taxon>
        <taxon>Erysipelotrichales</taxon>
        <taxon>Erysipelotrichaceae</taxon>
        <taxon>Holdemanella</taxon>
    </lineage>
</organism>
<sequence length="106" mass="11508">MKTVYVQSDYIGSNSTDTLINCTSLVGGAGTKYDPTYIDSTAARIDGGPSNPGYFTSISDKPLETQQTNESDMSETTGNEVRSVETHVKELDELESDSKQNETESQ</sequence>
<name>A0A6N7VHA5_9FIRM</name>
<feature type="region of interest" description="Disordered" evidence="1">
    <location>
        <begin position="43"/>
        <end position="84"/>
    </location>
</feature>
<dbReference type="AlphaFoldDB" id="A0A6N7VHA5"/>